<dbReference type="InterPro" id="IPR011766">
    <property type="entry name" value="TPP_enzyme_TPP-bd"/>
</dbReference>
<dbReference type="STRING" id="1202785.A946_10265"/>
<proteinExistence type="predicted"/>
<feature type="domain" description="Thiamine pyrophosphate enzyme TPP-binding" evidence="3">
    <location>
        <begin position="456"/>
        <end position="600"/>
    </location>
</feature>
<evidence type="ECO:0000259" key="3">
    <source>
        <dbReference type="Pfam" id="PF02775"/>
    </source>
</evidence>
<dbReference type="AlphaFoldDB" id="A0A0C1UN36"/>
<evidence type="ECO:0000259" key="4">
    <source>
        <dbReference type="Pfam" id="PF20169"/>
    </source>
</evidence>
<evidence type="ECO:0000313" key="8">
    <source>
        <dbReference type="Proteomes" id="UP000315925"/>
    </source>
</evidence>
<evidence type="ECO:0000313" key="5">
    <source>
        <dbReference type="EMBL" id="KIE58014.1"/>
    </source>
</evidence>
<feature type="domain" description="DUF6537" evidence="4">
    <location>
        <begin position="987"/>
        <end position="1173"/>
    </location>
</feature>
<evidence type="ECO:0000259" key="2">
    <source>
        <dbReference type="Pfam" id="PF01558"/>
    </source>
</evidence>
<dbReference type="InterPro" id="IPR052198">
    <property type="entry name" value="IorB_Oxidoreductase"/>
</dbReference>
<dbReference type="Pfam" id="PF02775">
    <property type="entry name" value="TPP_enzyme_C"/>
    <property type="match status" value="1"/>
</dbReference>
<dbReference type="Pfam" id="PF20169">
    <property type="entry name" value="DUF6537"/>
    <property type="match status" value="1"/>
</dbReference>
<keyword evidence="6" id="KW-0670">Pyruvate</keyword>
<dbReference type="PANTHER" id="PTHR43854:SF1">
    <property type="entry name" value="INDOLEPYRUVATE OXIDOREDUCTASE SUBUNIT IORB"/>
    <property type="match status" value="1"/>
</dbReference>
<reference evidence="8" key="3">
    <citation type="submission" date="2019-03" db="EMBL/GenBank/DDBJ databases">
        <title>Complete genome of Methylacidiphilum kamchatkense Kam1.</title>
        <authorList>
            <person name="Kruse T."/>
            <person name="Murarilal Ratnadevi C."/>
            <person name="Erikstad H.-A."/>
            <person name="Birkeland N.-K."/>
        </authorList>
    </citation>
    <scope>NUCLEOTIDE SEQUENCE [LARGE SCALE GENOMIC DNA]</scope>
    <source>
        <strain evidence="8">kam1</strain>
    </source>
</reference>
<dbReference type="Pfam" id="PF01558">
    <property type="entry name" value="POR"/>
    <property type="match status" value="1"/>
</dbReference>
<feature type="domain" description="Pyruvate/ketoisovalerate oxidoreductase catalytic" evidence="2">
    <location>
        <begin position="730"/>
        <end position="924"/>
    </location>
</feature>
<keyword evidence="7" id="KW-1185">Reference proteome</keyword>
<evidence type="ECO:0000313" key="7">
    <source>
        <dbReference type="Proteomes" id="UP000031594"/>
    </source>
</evidence>
<dbReference type="KEGG" id="mkc:kam1_1231"/>
<dbReference type="EMBL" id="JQNX01000008">
    <property type="protein sequence ID" value="KIE58014.1"/>
    <property type="molecule type" value="Genomic_DNA"/>
</dbReference>
<dbReference type="SUPFAM" id="SSF52518">
    <property type="entry name" value="Thiamin diphosphate-binding fold (THDP-binding)"/>
    <property type="match status" value="2"/>
</dbReference>
<accession>A0A0C1UN36</accession>
<reference evidence="5 7" key="1">
    <citation type="submission" date="2014-08" db="EMBL/GenBank/DDBJ databases">
        <title>Methylacidiphilum kamchatkense strain Kam1 draft genome sequence.</title>
        <authorList>
            <person name="Birkeland N.-K."/>
            <person name="Erikstad H.A."/>
        </authorList>
    </citation>
    <scope>NUCLEOTIDE SEQUENCE [LARGE SCALE GENOMIC DNA]</scope>
    <source>
        <strain evidence="5 7">Kam1</strain>
    </source>
</reference>
<dbReference type="InterPro" id="IPR029061">
    <property type="entry name" value="THDP-binding"/>
</dbReference>
<dbReference type="Gene3D" id="3.40.920.10">
    <property type="entry name" value="Pyruvate-ferredoxin oxidoreductase, PFOR, domain III"/>
    <property type="match status" value="1"/>
</dbReference>
<name>A0A0C1UN36_9BACT</name>
<dbReference type="InterPro" id="IPR019752">
    <property type="entry name" value="Pyrv/ketoisovalerate_OxRed_cat"/>
</dbReference>
<protein>
    <submittedName>
        <fullName evidence="6">Indolepyruvate ferredoxin oxidoreductase</fullName>
        <ecNumber evidence="6">1.2.7.8</ecNumber>
    </submittedName>
</protein>
<dbReference type="Gene3D" id="3.40.50.970">
    <property type="match status" value="2"/>
</dbReference>
<dbReference type="GO" id="GO:0044281">
    <property type="term" value="P:small molecule metabolic process"/>
    <property type="evidence" value="ECO:0007669"/>
    <property type="project" value="UniProtKB-ARBA"/>
</dbReference>
<dbReference type="GO" id="GO:0043805">
    <property type="term" value="F:indolepyruvate ferredoxin oxidoreductase activity"/>
    <property type="evidence" value="ECO:0007669"/>
    <property type="project" value="UniProtKB-EC"/>
</dbReference>
<dbReference type="EC" id="1.2.7.8" evidence="6"/>
<dbReference type="OrthoDB" id="9804603at2"/>
<dbReference type="InterPro" id="IPR046667">
    <property type="entry name" value="DUF6537"/>
</dbReference>
<dbReference type="InterPro" id="IPR002880">
    <property type="entry name" value="Pyrv_Fd/Flavodoxin_OxRdtase_N"/>
</dbReference>
<reference evidence="6" key="2">
    <citation type="journal article" date="2019" name="BMC Genomics">
        <title>Complete genome sequence analysis of the thermoacidophilic verrucomicrobial methanotroph 'Candidatus Methylacidiphilum kamchatkense' strain Kam1 and comparison with its closest relatives.</title>
        <authorList>
            <person name="Kruse T."/>
            <person name="Ratnadevi C.M."/>
            <person name="Erikstad H.A."/>
            <person name="Birkeland N.K."/>
        </authorList>
    </citation>
    <scope>NUCLEOTIDE SEQUENCE</scope>
    <source>
        <strain evidence="6">Kam1</strain>
    </source>
</reference>
<keyword evidence="1 6" id="KW-0560">Oxidoreductase</keyword>
<dbReference type="InterPro" id="IPR002869">
    <property type="entry name" value="Pyrv_flavodox_OxRed_cen"/>
</dbReference>
<dbReference type="GO" id="GO:0030976">
    <property type="term" value="F:thiamine pyrophosphate binding"/>
    <property type="evidence" value="ECO:0007669"/>
    <property type="project" value="InterPro"/>
</dbReference>
<dbReference type="PANTHER" id="PTHR43854">
    <property type="entry name" value="INDOLEPYRUVATE OXIDOREDUCTASE SUBUNIT IORB"/>
    <property type="match status" value="1"/>
</dbReference>
<evidence type="ECO:0000256" key="1">
    <source>
        <dbReference type="ARBA" id="ARBA00023002"/>
    </source>
</evidence>
<dbReference type="Proteomes" id="UP000031594">
    <property type="component" value="Unassembled WGS sequence"/>
</dbReference>
<sequence>MATKSIITAADPRFLKEEGFEVYTGNEAIVKGLLETDGGVHLLTGYPGSPISGIFDSIESIAGLLKEHGIQAILANNEALAAAMLNGSQMAGLRAVAAMKSVGFHVASDGLALGNLCGSHPEGGAIVIIGDDPWNDSTQAPADSRFLCKHLHMPLLEPSTIQEMKDWINLGFLLSRHSNLFIGYLVTTNQADGGGTVSVKKNHFPIHNALNPFLLNSSEIDLENRVILPPRTSKREQDYLFRYRLLWSKAKELGIDKSEFLDQKKGRKKIGFVSSGLAYCYLVQALSSLGMYGQIPILKLGLSYPLNPEVVIPFAEAVEELYVIEERRAFVEESLVLLFNQEGITKKVYGKKFPFGLQGIPSTGGLDPSILIQILSPLFSKLSISNERTSSFRSFTLESNSRVSFNLPLRTPTFCPGCPHRDSAAVLLEIQKDFKNPHYMKSRYQSDPIELVFHGDTGCYTMLMFEPFQNLMHNYSGMGLGGGTGLGIDPFIKNKQVVFMGDSTFFHSGMIAISNSVKNGQDITYIILDNRTTAMTGHQTTPALDKDLLGDRTDSQDIEKIIASVTEKTGVPIYRLNPASRDSYKMLLERTLLKDGVKVVIAEKECAIVSHRRQTSRERKELREKGYIPKKRYVFINPEVCEFCLECTLATGCPGLTFVETDFGKKMATDLSWCIADGACARVGACPAFEELTVYRSSPRSTSKKESLKLDLPRRENLTKPFRIVVAGVGGMGIASVTAVLVRAGHREGYGVQFCDRNGLAIRNGSVVSQIVFYPKSEGDNPPITPIGNYGDADLILGLDPLETARIIDPVGRYRVASPEKTSLILNETITQTVRSLLGKDQLSFEQFEEKILSMINPNKYLKFPFSRLSEEYFDNKLYANLMVVGAAFQAGLLPFSLESIEWAVQETLGKATPINFEAFSVGRALVTGSLETAKHSEQASIQDCHQEWDAFINQLQKSKKQEAQKLWKWNSEISSYPLDTSTIRAFSLRLKNLYLYEDINYAQLYFDAIRSILIKDEAQFQFAATKAAIENLYKCMAIKDEVEVARLLTEPQTISQDLQKLHIHFDKGDKVVYKHWTCPEFVIGKLRIRFRLKSSQWMLQLMKRAKFLRRLLPGWHAHERAFRDWFLSLCKGFDYSTAQEYQLWVDLLKLPEEIKGYREIRYPKMAAAREKASKIIAAISSNSQKEQRLLS</sequence>
<dbReference type="Proteomes" id="UP000315925">
    <property type="component" value="Chromosome"/>
</dbReference>
<evidence type="ECO:0000313" key="6">
    <source>
        <dbReference type="EMBL" id="QDQ42458.1"/>
    </source>
</evidence>
<gene>
    <name evidence="5" type="ORF">A946_10265</name>
    <name evidence="6" type="ORF">kam1_1231</name>
</gene>
<dbReference type="EMBL" id="CP037899">
    <property type="protein sequence ID" value="QDQ42458.1"/>
    <property type="molecule type" value="Genomic_DNA"/>
</dbReference>
<dbReference type="CDD" id="cd07034">
    <property type="entry name" value="TPP_PYR_PFOR_IOR-alpha_like"/>
    <property type="match status" value="1"/>
</dbReference>
<dbReference type="SUPFAM" id="SSF53323">
    <property type="entry name" value="Pyruvate-ferredoxin oxidoreductase, PFOR, domain III"/>
    <property type="match status" value="1"/>
</dbReference>
<dbReference type="RefSeq" id="WP_039722096.1">
    <property type="nucleotide sequence ID" value="NZ_CP037899.1"/>
</dbReference>
<dbReference type="SUPFAM" id="SSF54862">
    <property type="entry name" value="4Fe-4S ferredoxins"/>
    <property type="match status" value="1"/>
</dbReference>
<organism evidence="6 8">
    <name type="scientific">Methylacidiphilum kamchatkense Kam1</name>
    <dbReference type="NCBI Taxonomy" id="1202785"/>
    <lineage>
        <taxon>Bacteria</taxon>
        <taxon>Pseudomonadati</taxon>
        <taxon>Verrucomicrobiota</taxon>
        <taxon>Methylacidiphilae</taxon>
        <taxon>Methylacidiphilales</taxon>
        <taxon>Methylacidiphilaceae</taxon>
        <taxon>Methylacidiphilum (ex Ratnadevi et al. 2023)</taxon>
    </lineage>
</organism>